<keyword evidence="9" id="KW-1185">Reference proteome</keyword>
<keyword evidence="8" id="KW-0282">Flagellum</keyword>
<sequence>MATSFDTTLANLGIKRSTTAVQGAGKDASEMNAGDFVKLMTAQMKNQDPFEPVDNSQMVAQMAQFTSLSSQTEMATTLKSIAAKLGAATTSDAVSYVGKTVLVEGKTAYPRTGGGFAGGVEIDKAATAVNLTITNQNGEIVKTVDLGAHAAGTVNFDWDGTDAKGEPAGDGPFTVSAQARDGAKSVASRTLVWAAVTSVSMPKDGTPSLSLLGNGAVAPDAVRSIA</sequence>
<keyword evidence="8" id="KW-0969">Cilium</keyword>
<dbReference type="EMBL" id="OBMI01000001">
    <property type="protein sequence ID" value="SOB80198.1"/>
    <property type="molecule type" value="Genomic_DNA"/>
</dbReference>
<evidence type="ECO:0000256" key="1">
    <source>
        <dbReference type="ARBA" id="ARBA00010577"/>
    </source>
</evidence>
<proteinExistence type="inferred from homology"/>
<dbReference type="Pfam" id="PF13860">
    <property type="entry name" value="FlgD_ig"/>
    <property type="match status" value="1"/>
</dbReference>
<evidence type="ECO:0000259" key="6">
    <source>
        <dbReference type="Pfam" id="PF13860"/>
    </source>
</evidence>
<evidence type="ECO:0000256" key="3">
    <source>
        <dbReference type="ARBA" id="ARBA00022795"/>
    </source>
</evidence>
<dbReference type="Pfam" id="PF03963">
    <property type="entry name" value="FlgD"/>
    <property type="match status" value="1"/>
</dbReference>
<evidence type="ECO:0000313" key="9">
    <source>
        <dbReference type="Proteomes" id="UP000219494"/>
    </source>
</evidence>
<protein>
    <recommendedName>
        <fullName evidence="2 5">Basal-body rod modification protein FlgD</fullName>
    </recommendedName>
</protein>
<keyword evidence="8" id="KW-0966">Cell projection</keyword>
<evidence type="ECO:0000256" key="5">
    <source>
        <dbReference type="RuleBase" id="RU362076"/>
    </source>
</evidence>
<evidence type="ECO:0000259" key="7">
    <source>
        <dbReference type="Pfam" id="PF13861"/>
    </source>
</evidence>
<name>A0A285QF95_9SPHN</name>
<dbReference type="GO" id="GO:0044781">
    <property type="term" value="P:bacterial-type flagellum organization"/>
    <property type="evidence" value="ECO:0007669"/>
    <property type="project" value="UniProtKB-UniRule"/>
</dbReference>
<gene>
    <name evidence="8" type="ORF">SAMN06297144_0938</name>
</gene>
<dbReference type="Gene3D" id="2.30.30.910">
    <property type="match status" value="1"/>
</dbReference>
<dbReference type="OrthoDB" id="9785233at2"/>
<dbReference type="InterPro" id="IPR025965">
    <property type="entry name" value="FlgD/Vpr_Ig-like"/>
</dbReference>
<dbReference type="InterPro" id="IPR025963">
    <property type="entry name" value="FLgD_Tudor"/>
</dbReference>
<accession>A0A285QF95</accession>
<dbReference type="Pfam" id="PF13861">
    <property type="entry name" value="FLgD_tudor"/>
    <property type="match status" value="1"/>
</dbReference>
<dbReference type="Gene3D" id="2.60.40.4070">
    <property type="match status" value="1"/>
</dbReference>
<reference evidence="8 9" key="1">
    <citation type="submission" date="2017-07" db="EMBL/GenBank/DDBJ databases">
        <authorList>
            <person name="Sun Z.S."/>
            <person name="Albrecht U."/>
            <person name="Echele G."/>
            <person name="Lee C.C."/>
        </authorList>
    </citation>
    <scope>NUCLEOTIDE SEQUENCE [LARGE SCALE GENOMIC DNA]</scope>
    <source>
        <strain evidence="8 9">CGMCC 1.12672</strain>
    </source>
</reference>
<dbReference type="AlphaFoldDB" id="A0A285QF95"/>
<evidence type="ECO:0000256" key="4">
    <source>
        <dbReference type="ARBA" id="ARBA00024746"/>
    </source>
</evidence>
<evidence type="ECO:0000313" key="8">
    <source>
        <dbReference type="EMBL" id="SOB80198.1"/>
    </source>
</evidence>
<feature type="domain" description="FlgD/Vpr Ig-like" evidence="6">
    <location>
        <begin position="112"/>
        <end position="182"/>
    </location>
</feature>
<feature type="domain" description="FlgD Tudor-like" evidence="7">
    <location>
        <begin position="91"/>
        <end position="223"/>
    </location>
</feature>
<dbReference type="InterPro" id="IPR005648">
    <property type="entry name" value="FlgD"/>
</dbReference>
<evidence type="ECO:0000256" key="2">
    <source>
        <dbReference type="ARBA" id="ARBA00016013"/>
    </source>
</evidence>
<keyword evidence="3 5" id="KW-1005">Bacterial flagellum biogenesis</keyword>
<dbReference type="Proteomes" id="UP000219494">
    <property type="component" value="Unassembled WGS sequence"/>
</dbReference>
<dbReference type="RefSeq" id="WP_097062769.1">
    <property type="nucleotide sequence ID" value="NZ_OBMI01000001.1"/>
</dbReference>
<organism evidence="8 9">
    <name type="scientific">Sphingomonas guangdongensis</name>
    <dbReference type="NCBI Taxonomy" id="1141890"/>
    <lineage>
        <taxon>Bacteria</taxon>
        <taxon>Pseudomonadati</taxon>
        <taxon>Pseudomonadota</taxon>
        <taxon>Alphaproteobacteria</taxon>
        <taxon>Sphingomonadales</taxon>
        <taxon>Sphingomonadaceae</taxon>
        <taxon>Sphingomonas</taxon>
    </lineage>
</organism>
<comment type="function">
    <text evidence="4 5">Required for flagellar hook formation. May act as a scaffolding protein.</text>
</comment>
<comment type="similarity">
    <text evidence="1 5">Belongs to the FlgD family.</text>
</comment>